<dbReference type="AlphaFoldDB" id="A0A346XVF7"/>
<dbReference type="SMART" id="SM00065">
    <property type="entry name" value="GAF"/>
    <property type="match status" value="1"/>
</dbReference>
<dbReference type="PANTHER" id="PTHR33121">
    <property type="entry name" value="CYCLIC DI-GMP PHOSPHODIESTERASE PDEF"/>
    <property type="match status" value="1"/>
</dbReference>
<keyword evidence="3" id="KW-1185">Reference proteome</keyword>
<dbReference type="InterPro" id="IPR000160">
    <property type="entry name" value="GGDEF_dom"/>
</dbReference>
<evidence type="ECO:0000313" key="2">
    <source>
        <dbReference type="EMBL" id="AXV06204.1"/>
    </source>
</evidence>
<feature type="domain" description="EAL" evidence="1">
    <location>
        <begin position="456"/>
        <end position="708"/>
    </location>
</feature>
<protein>
    <submittedName>
        <fullName evidence="2">Diguanylate cyclase/phosphodiesterase (GGDEF &amp; EAL domains) with PAS/PAC sensor(S)</fullName>
    </submittedName>
</protein>
<dbReference type="SUPFAM" id="SSF55785">
    <property type="entry name" value="PYP-like sensor domain (PAS domain)"/>
    <property type="match status" value="1"/>
</dbReference>
<dbReference type="InterPro" id="IPR029016">
    <property type="entry name" value="GAF-like_dom_sf"/>
</dbReference>
<proteinExistence type="predicted"/>
<dbReference type="InterPro" id="IPR050706">
    <property type="entry name" value="Cyclic-di-GMP_PDE-like"/>
</dbReference>
<dbReference type="CDD" id="cd00130">
    <property type="entry name" value="PAS"/>
    <property type="match status" value="1"/>
</dbReference>
<dbReference type="SMART" id="SM00091">
    <property type="entry name" value="PAS"/>
    <property type="match status" value="1"/>
</dbReference>
<dbReference type="Proteomes" id="UP000264006">
    <property type="component" value="Chromosome"/>
</dbReference>
<dbReference type="InterPro" id="IPR035965">
    <property type="entry name" value="PAS-like_dom_sf"/>
</dbReference>
<dbReference type="InterPro" id="IPR013656">
    <property type="entry name" value="PAS_4"/>
</dbReference>
<dbReference type="SUPFAM" id="SSF55781">
    <property type="entry name" value="GAF domain-like"/>
    <property type="match status" value="1"/>
</dbReference>
<dbReference type="SUPFAM" id="SSF141868">
    <property type="entry name" value="EAL domain-like"/>
    <property type="match status" value="1"/>
</dbReference>
<dbReference type="EMBL" id="CP031165">
    <property type="protein sequence ID" value="AXV06204.1"/>
    <property type="molecule type" value="Genomic_DNA"/>
</dbReference>
<dbReference type="InterPro" id="IPR003018">
    <property type="entry name" value="GAF"/>
</dbReference>
<dbReference type="SMART" id="SM00267">
    <property type="entry name" value="GGDEF"/>
    <property type="match status" value="1"/>
</dbReference>
<name>A0A346XVF7_9ACTN</name>
<dbReference type="Gene3D" id="3.30.70.270">
    <property type="match status" value="1"/>
</dbReference>
<dbReference type="Gene3D" id="3.20.20.450">
    <property type="entry name" value="EAL domain"/>
    <property type="match status" value="1"/>
</dbReference>
<organism evidence="2 3">
    <name type="scientific">Euzebya pacifica</name>
    <dbReference type="NCBI Taxonomy" id="1608957"/>
    <lineage>
        <taxon>Bacteria</taxon>
        <taxon>Bacillati</taxon>
        <taxon>Actinomycetota</taxon>
        <taxon>Nitriliruptoria</taxon>
        <taxon>Euzebyales</taxon>
    </lineage>
</organism>
<dbReference type="OrthoDB" id="5242012at2"/>
<evidence type="ECO:0000259" key="1">
    <source>
        <dbReference type="PROSITE" id="PS50883"/>
    </source>
</evidence>
<gene>
    <name evidence="2" type="ORF">DVS28_a1511</name>
</gene>
<evidence type="ECO:0000313" key="3">
    <source>
        <dbReference type="Proteomes" id="UP000264006"/>
    </source>
</evidence>
<dbReference type="Gene3D" id="3.30.450.20">
    <property type="entry name" value="PAS domain"/>
    <property type="match status" value="1"/>
</dbReference>
<dbReference type="InterPro" id="IPR035919">
    <property type="entry name" value="EAL_sf"/>
</dbReference>
<dbReference type="PANTHER" id="PTHR33121:SF70">
    <property type="entry name" value="SIGNALING PROTEIN YKOW"/>
    <property type="match status" value="1"/>
</dbReference>
<dbReference type="InterPro" id="IPR000014">
    <property type="entry name" value="PAS"/>
</dbReference>
<dbReference type="InterPro" id="IPR043128">
    <property type="entry name" value="Rev_trsase/Diguanyl_cyclase"/>
</dbReference>
<dbReference type="RefSeq" id="WP_114590894.1">
    <property type="nucleotide sequence ID" value="NZ_CP031165.1"/>
</dbReference>
<sequence>MQAREGLTEHGRAVILEGMDCAAAITDLDGRVRWLNPAAGRLLGRTPASFLALDARAQWAIPDRTPLDRARLVRTIAAGQPIVVDGSLSIDGRTVPVTVDVRPFAAEDGIGGAALVITDRSSDAQREQGVQEARAGQQLIGDLSRHLLEEDLAGGLLDLLERLRQMVGVDAAAWLRIDESSVVEVLGDHMAELRGAALSGLPWCARAVEERTTVHVVDGLTDGRFDTGREMKVLGLRSAVIAPVVVDGVIRSLLFVGSTNASWDAHLVNLLDTAADLIGSAVARQQHDENLRQQLVTDIETGLPGAAVVDLALGSALRSPSGGTVVIVRLRRYDDVAAAYGGRQAAQFLTVCAQQLDDALGVTTCRVGTGELGFVDMAGRADIGDLVHATLAGPLPVRDGLRALADPVVGVCQASRHTTAAAALTRARAALAVAAVRADDPPVPASESLVLDTAQELGRALALEEAIADRRIVIHTQAGRRLTDRAPRWAEVLVRFSDTDLADIPVQEVIATAERTGAIHQLGLQVMRAAALLRQRLGDLGPELLSINLSAVQIRSEDLPEKLEKIVRRVGCAPAQFALELTETAIMHDLDRAGRVVHALADAGFTLMIDDFGAGTSTIRKLVDLPFDVLKIDRGLVAGIHTDPRRHRLLASTIDLGLGQDKLIVVEGIETPDDAAAVARLGADIAQGYCFSRPCPPEIGVLECADWSVWKPPPLEDQ</sequence>
<dbReference type="GO" id="GO:0071111">
    <property type="term" value="F:cyclic-guanylate-specific phosphodiesterase activity"/>
    <property type="evidence" value="ECO:0007669"/>
    <property type="project" value="InterPro"/>
</dbReference>
<dbReference type="PROSITE" id="PS50883">
    <property type="entry name" value="EAL"/>
    <property type="match status" value="1"/>
</dbReference>
<dbReference type="KEGG" id="euz:DVS28_a1511"/>
<accession>A0A346XVF7</accession>
<dbReference type="SMART" id="SM00052">
    <property type="entry name" value="EAL"/>
    <property type="match status" value="1"/>
</dbReference>
<dbReference type="Pfam" id="PF08448">
    <property type="entry name" value="PAS_4"/>
    <property type="match status" value="1"/>
</dbReference>
<dbReference type="Pfam" id="PF00563">
    <property type="entry name" value="EAL"/>
    <property type="match status" value="1"/>
</dbReference>
<dbReference type="InterPro" id="IPR001633">
    <property type="entry name" value="EAL_dom"/>
</dbReference>
<dbReference type="CDD" id="cd01948">
    <property type="entry name" value="EAL"/>
    <property type="match status" value="1"/>
</dbReference>
<dbReference type="Gene3D" id="3.30.450.40">
    <property type="match status" value="1"/>
</dbReference>
<dbReference type="Pfam" id="PF01590">
    <property type="entry name" value="GAF"/>
    <property type="match status" value="1"/>
</dbReference>
<reference evidence="2 3" key="1">
    <citation type="submission" date="2018-09" db="EMBL/GenBank/DDBJ databases">
        <title>Complete genome sequence of Euzebya sp. DY32-46 isolated from seawater of Pacific Ocean.</title>
        <authorList>
            <person name="Xu L."/>
            <person name="Wu Y.-H."/>
            <person name="Xu X.-W."/>
        </authorList>
    </citation>
    <scope>NUCLEOTIDE SEQUENCE [LARGE SCALE GENOMIC DNA]</scope>
    <source>
        <strain evidence="2 3">DY32-46</strain>
    </source>
</reference>